<feature type="transmembrane region" description="Helical" evidence="7">
    <location>
        <begin position="142"/>
        <end position="166"/>
    </location>
</feature>
<comment type="similarity">
    <text evidence="2 6">Belongs to the cytochrome c oxidase subunit 3 family.</text>
</comment>
<accession>A0ABX5KGT5</accession>
<evidence type="ECO:0000256" key="3">
    <source>
        <dbReference type="ARBA" id="ARBA00022692"/>
    </source>
</evidence>
<keyword evidence="5 7" id="KW-0472">Membrane</keyword>
<reference evidence="9 10" key="1">
    <citation type="submission" date="2018-05" db="EMBL/GenBank/DDBJ databases">
        <title>Genomic Encyclopedia of Type Strains, Phase IV (KMG-V): Genome sequencing to study the core and pangenomes of soil and plant-associated prokaryotes.</title>
        <authorList>
            <person name="Whitman W."/>
        </authorList>
    </citation>
    <scope>NUCLEOTIDE SEQUENCE [LARGE SCALE GENOMIC DNA]</scope>
    <source>
        <strain evidence="9 10">SCZa-39</strain>
    </source>
</reference>
<feature type="transmembrane region" description="Helical" evidence="7">
    <location>
        <begin position="187"/>
        <end position="206"/>
    </location>
</feature>
<feature type="transmembrane region" description="Helical" evidence="7">
    <location>
        <begin position="34"/>
        <end position="56"/>
    </location>
</feature>
<keyword evidence="3 6" id="KW-0812">Transmembrane</keyword>
<evidence type="ECO:0000256" key="5">
    <source>
        <dbReference type="ARBA" id="ARBA00023136"/>
    </source>
</evidence>
<evidence type="ECO:0000259" key="8">
    <source>
        <dbReference type="PROSITE" id="PS50253"/>
    </source>
</evidence>
<keyword evidence="4 7" id="KW-1133">Transmembrane helix</keyword>
<dbReference type="Pfam" id="PF00510">
    <property type="entry name" value="COX3"/>
    <property type="match status" value="1"/>
</dbReference>
<evidence type="ECO:0000256" key="2">
    <source>
        <dbReference type="ARBA" id="ARBA00010581"/>
    </source>
</evidence>
<dbReference type="InterPro" id="IPR013833">
    <property type="entry name" value="Cyt_c_oxidase_su3_a-hlx"/>
</dbReference>
<dbReference type="Proteomes" id="UP000245712">
    <property type="component" value="Unassembled WGS sequence"/>
</dbReference>
<feature type="domain" description="Heme-copper oxidase subunit III family profile" evidence="8">
    <location>
        <begin position="34"/>
        <end position="208"/>
    </location>
</feature>
<comment type="caution">
    <text evidence="9">The sequence shown here is derived from an EMBL/GenBank/DDBJ whole genome shotgun (WGS) entry which is preliminary data.</text>
</comment>
<dbReference type="PROSITE" id="PS50253">
    <property type="entry name" value="COX3"/>
    <property type="match status" value="1"/>
</dbReference>
<evidence type="ECO:0000256" key="6">
    <source>
        <dbReference type="RuleBase" id="RU003376"/>
    </source>
</evidence>
<feature type="transmembrane region" description="Helical" evidence="7">
    <location>
        <begin position="107"/>
        <end position="127"/>
    </location>
</feature>
<evidence type="ECO:0000313" key="9">
    <source>
        <dbReference type="EMBL" id="PVX75714.1"/>
    </source>
</evidence>
<name>A0ABX5KGT5_9BURK</name>
<comment type="subcellular location">
    <subcellularLocation>
        <location evidence="6">Cell membrane</location>
        <topology evidence="6">Multi-pass membrane protein</topology>
    </subcellularLocation>
    <subcellularLocation>
        <location evidence="1">Membrane</location>
        <topology evidence="1">Multi-pass membrane protein</topology>
    </subcellularLocation>
</comment>
<dbReference type="PANTHER" id="PTHR11403:SF6">
    <property type="entry name" value="NITRIC OXIDE REDUCTASE SUBUNIT E"/>
    <property type="match status" value="1"/>
</dbReference>
<evidence type="ECO:0000256" key="4">
    <source>
        <dbReference type="ARBA" id="ARBA00022989"/>
    </source>
</evidence>
<dbReference type="EMBL" id="QEOB01000017">
    <property type="protein sequence ID" value="PVX75714.1"/>
    <property type="molecule type" value="Genomic_DNA"/>
</dbReference>
<proteinExistence type="inferred from homology"/>
<dbReference type="InterPro" id="IPR035973">
    <property type="entry name" value="Cyt_c_oxidase_su3-like_sf"/>
</dbReference>
<dbReference type="SUPFAM" id="SSF81452">
    <property type="entry name" value="Cytochrome c oxidase subunit III-like"/>
    <property type="match status" value="1"/>
</dbReference>
<dbReference type="PANTHER" id="PTHR11403">
    <property type="entry name" value="CYTOCHROME C OXIDASE SUBUNIT III"/>
    <property type="match status" value="1"/>
</dbReference>
<dbReference type="InterPro" id="IPR024791">
    <property type="entry name" value="Cyt_c/ubiquinol_Oxase_su3"/>
</dbReference>
<evidence type="ECO:0000313" key="10">
    <source>
        <dbReference type="Proteomes" id="UP000245712"/>
    </source>
</evidence>
<evidence type="ECO:0000256" key="1">
    <source>
        <dbReference type="ARBA" id="ARBA00004141"/>
    </source>
</evidence>
<evidence type="ECO:0000256" key="7">
    <source>
        <dbReference type="SAM" id="Phobius"/>
    </source>
</evidence>
<protein>
    <submittedName>
        <fullName evidence="9">Nitric oxide reductase NorE protein</fullName>
    </submittedName>
</protein>
<dbReference type="InterPro" id="IPR000298">
    <property type="entry name" value="Cyt_c_oxidase-like_su3"/>
</dbReference>
<dbReference type="Gene3D" id="1.20.120.80">
    <property type="entry name" value="Cytochrome c oxidase, subunit III, four-helix bundle"/>
    <property type="match status" value="1"/>
</dbReference>
<feature type="transmembrane region" description="Helical" evidence="7">
    <location>
        <begin position="76"/>
        <end position="95"/>
    </location>
</feature>
<organism evidence="9 10">
    <name type="scientific">Paraburkholderia unamae</name>
    <dbReference type="NCBI Taxonomy" id="219649"/>
    <lineage>
        <taxon>Bacteria</taxon>
        <taxon>Pseudomonadati</taxon>
        <taxon>Pseudomonadota</taxon>
        <taxon>Betaproteobacteria</taxon>
        <taxon>Burkholderiales</taxon>
        <taxon>Burkholderiaceae</taxon>
        <taxon>Paraburkholderia</taxon>
    </lineage>
</organism>
<dbReference type="RefSeq" id="WP_208949034.1">
    <property type="nucleotide sequence ID" value="NZ_QEOB01000017.1"/>
</dbReference>
<keyword evidence="10" id="KW-1185">Reference proteome</keyword>
<gene>
    <name evidence="9" type="ORF">C7402_117126</name>
</gene>
<sequence length="211" mass="23193">MAKASTVAACEEPRDATPAMHALRASPRIPGEPGVWVLIFGDLMVFAAFFLCFALARSNAPAAFAADHLLLDRRLGLLGSLLLLSSSLFVALGMHRLREQRPGARRHFGISIALGGGFVVCKLAEYAQKIHRSVTPLTSDFFMYYFTFTAIHLLHVLLGLVVLVLMRDSARPPLTAQRFLLIESGGLFWHVVDLLWIVLFALFYLLGGARG</sequence>